<dbReference type="STRING" id="48697.A0A101MEZ7"/>
<dbReference type="Gene3D" id="3.20.20.80">
    <property type="entry name" value="Glycosidases"/>
    <property type="match status" value="1"/>
</dbReference>
<comment type="caution">
    <text evidence="2">The sequence shown here is derived from an EMBL/GenBank/DDBJ whole genome shotgun (WGS) entry which is preliminary data.</text>
</comment>
<proteinExistence type="predicted"/>
<evidence type="ECO:0008006" key="4">
    <source>
        <dbReference type="Google" id="ProtNLM"/>
    </source>
</evidence>
<keyword evidence="1" id="KW-0732">Signal</keyword>
<accession>A0A101MEZ7</accession>
<dbReference type="EMBL" id="LLXE01000239">
    <property type="protein sequence ID" value="KUM59155.1"/>
    <property type="molecule type" value="Genomic_DNA"/>
</dbReference>
<gene>
    <name evidence="2" type="ORF">ACN42_g7988</name>
</gene>
<dbReference type="SUPFAM" id="SSF51445">
    <property type="entry name" value="(Trans)glycosidases"/>
    <property type="match status" value="1"/>
</dbReference>
<protein>
    <recommendedName>
        <fullName evidence="4">1,3-beta-glucanosyltransferase</fullName>
    </recommendedName>
</protein>
<evidence type="ECO:0000256" key="1">
    <source>
        <dbReference type="SAM" id="SignalP"/>
    </source>
</evidence>
<evidence type="ECO:0000313" key="2">
    <source>
        <dbReference type="EMBL" id="KUM59155.1"/>
    </source>
</evidence>
<dbReference type="InterPro" id="IPR005197">
    <property type="entry name" value="Glyco_hydro_71"/>
</dbReference>
<organism evidence="2 3">
    <name type="scientific">Penicillium freii</name>
    <dbReference type="NCBI Taxonomy" id="48697"/>
    <lineage>
        <taxon>Eukaryota</taxon>
        <taxon>Fungi</taxon>
        <taxon>Dikarya</taxon>
        <taxon>Ascomycota</taxon>
        <taxon>Pezizomycotina</taxon>
        <taxon>Eurotiomycetes</taxon>
        <taxon>Eurotiomycetidae</taxon>
        <taxon>Eurotiales</taxon>
        <taxon>Aspergillaceae</taxon>
        <taxon>Penicillium</taxon>
    </lineage>
</organism>
<dbReference type="InterPro" id="IPR017853">
    <property type="entry name" value="GH"/>
</dbReference>
<dbReference type="Pfam" id="PF03659">
    <property type="entry name" value="Glyco_hydro_71"/>
    <property type="match status" value="1"/>
</dbReference>
<dbReference type="AlphaFoldDB" id="A0A101MEZ7"/>
<name>A0A101MEZ7_PENFR</name>
<feature type="signal peptide" evidence="1">
    <location>
        <begin position="1"/>
        <end position="17"/>
    </location>
</feature>
<dbReference type="CDD" id="cd11577">
    <property type="entry name" value="GH71"/>
    <property type="match status" value="1"/>
</dbReference>
<feature type="chain" id="PRO_5007100549" description="1,3-beta-glucanosyltransferase" evidence="1">
    <location>
        <begin position="18"/>
        <end position="248"/>
    </location>
</feature>
<sequence length="248" mass="27261">MFFFFAALVGLFSFTFAFPTPVDYVTRMASTDNVGNKLVFCHFMMGIVSNRENASDYDNDMKRAKDAGIDAFALNIGTDSYGDTQLHYAYESAANNDMKVFISFDFNWWQASQASEVGAKIAQYASHPAQLMVDGKVFVSSFSGNGVDVDAIRSAAGSEIFFAPNFQPGQGDFDKIDGALNWMGWDNDGNNKAPTAEQMVTVADSDKTYEDALQGKAYIARLALVLHSLRSRGLLQQELGVPFRPPLV</sequence>
<dbReference type="GO" id="GO:0051118">
    <property type="term" value="F:glucan endo-1,3-alpha-glucosidase activity"/>
    <property type="evidence" value="ECO:0007669"/>
    <property type="project" value="InterPro"/>
</dbReference>
<dbReference type="Proteomes" id="UP000055045">
    <property type="component" value="Unassembled WGS sequence"/>
</dbReference>
<reference evidence="2 3" key="1">
    <citation type="submission" date="2015-10" db="EMBL/GenBank/DDBJ databases">
        <title>Genome sequencing of Penicillium freii.</title>
        <authorList>
            <person name="Nguyen H.D."/>
            <person name="Visagie C.M."/>
            <person name="Seifert K.A."/>
        </authorList>
    </citation>
    <scope>NUCLEOTIDE SEQUENCE [LARGE SCALE GENOMIC DNA]</scope>
    <source>
        <strain evidence="2 3">DAOM 242723</strain>
    </source>
</reference>
<evidence type="ECO:0000313" key="3">
    <source>
        <dbReference type="Proteomes" id="UP000055045"/>
    </source>
</evidence>
<keyword evidence="3" id="KW-1185">Reference proteome</keyword>